<comment type="caution">
    <text evidence="4">The sequence shown here is derived from an EMBL/GenBank/DDBJ whole genome shotgun (WGS) entry which is preliminary data.</text>
</comment>
<accession>A0ABR2SWL7</accession>
<dbReference type="Pfam" id="PF14226">
    <property type="entry name" value="DIOX_N"/>
    <property type="match status" value="1"/>
</dbReference>
<protein>
    <recommendedName>
        <fullName evidence="3">Non-haem dioxygenase N-terminal domain-containing protein</fullName>
    </recommendedName>
</protein>
<dbReference type="Gene3D" id="2.60.120.330">
    <property type="entry name" value="B-lactam Antibiotic, Isopenicillin N Synthase, Chain"/>
    <property type="match status" value="1"/>
</dbReference>
<dbReference type="EMBL" id="JBBPBN010000011">
    <property type="protein sequence ID" value="KAK9029656.1"/>
    <property type="molecule type" value="Genomic_DNA"/>
</dbReference>
<evidence type="ECO:0000313" key="5">
    <source>
        <dbReference type="Proteomes" id="UP001396334"/>
    </source>
</evidence>
<sequence>MSSSINDEVRGVAKQFFGLQQEEKLKWSRAVNVFEGYGHDPVVSEKQVLNLNTRLFLKVFHEKQRKLDLRPENPDNFRVVTNKAKLSISVATIYEPDPEP</sequence>
<dbReference type="SUPFAM" id="SSF51197">
    <property type="entry name" value="Clavaminate synthase-like"/>
    <property type="match status" value="1"/>
</dbReference>
<evidence type="ECO:0000256" key="1">
    <source>
        <dbReference type="ARBA" id="ARBA00022723"/>
    </source>
</evidence>
<dbReference type="Proteomes" id="UP001396334">
    <property type="component" value="Unassembled WGS sequence"/>
</dbReference>
<evidence type="ECO:0000259" key="3">
    <source>
        <dbReference type="Pfam" id="PF14226"/>
    </source>
</evidence>
<feature type="domain" description="Non-haem dioxygenase N-terminal" evidence="3">
    <location>
        <begin position="3"/>
        <end position="66"/>
    </location>
</feature>
<keyword evidence="1" id="KW-0479">Metal-binding</keyword>
<dbReference type="InterPro" id="IPR027443">
    <property type="entry name" value="IPNS-like_sf"/>
</dbReference>
<gene>
    <name evidence="4" type="ORF">V6N11_026763</name>
</gene>
<reference evidence="4 5" key="1">
    <citation type="journal article" date="2024" name="G3 (Bethesda)">
        <title>Genome assembly of Hibiscus sabdariffa L. provides insights into metabolisms of medicinal natural products.</title>
        <authorList>
            <person name="Kim T."/>
        </authorList>
    </citation>
    <scope>NUCLEOTIDE SEQUENCE [LARGE SCALE GENOMIC DNA]</scope>
    <source>
        <strain evidence="4">TK-2024</strain>
        <tissue evidence="4">Old leaves</tissue>
    </source>
</reference>
<evidence type="ECO:0000256" key="2">
    <source>
        <dbReference type="ARBA" id="ARBA00023004"/>
    </source>
</evidence>
<proteinExistence type="predicted"/>
<dbReference type="InterPro" id="IPR026992">
    <property type="entry name" value="DIOX_N"/>
</dbReference>
<keyword evidence="5" id="KW-1185">Reference proteome</keyword>
<organism evidence="4 5">
    <name type="scientific">Hibiscus sabdariffa</name>
    <name type="common">roselle</name>
    <dbReference type="NCBI Taxonomy" id="183260"/>
    <lineage>
        <taxon>Eukaryota</taxon>
        <taxon>Viridiplantae</taxon>
        <taxon>Streptophyta</taxon>
        <taxon>Embryophyta</taxon>
        <taxon>Tracheophyta</taxon>
        <taxon>Spermatophyta</taxon>
        <taxon>Magnoliopsida</taxon>
        <taxon>eudicotyledons</taxon>
        <taxon>Gunneridae</taxon>
        <taxon>Pentapetalae</taxon>
        <taxon>rosids</taxon>
        <taxon>malvids</taxon>
        <taxon>Malvales</taxon>
        <taxon>Malvaceae</taxon>
        <taxon>Malvoideae</taxon>
        <taxon>Hibiscus</taxon>
    </lineage>
</organism>
<name>A0ABR2SWL7_9ROSI</name>
<keyword evidence="2" id="KW-0408">Iron</keyword>
<evidence type="ECO:0000313" key="4">
    <source>
        <dbReference type="EMBL" id="KAK9029656.1"/>
    </source>
</evidence>